<name>A0A384JWI2_BOTFB</name>
<dbReference type="Proteomes" id="UP000001798">
    <property type="component" value="Chromosome 11"/>
</dbReference>
<sequence>MMAISRLFYLVCRGDQWHSQSMHGNAQKDRDEGDATQYKRAHSIRHNSTQHNSIQYNTTQYHVYYIVSVPYKVHSSMYTYIHIYTHMYIHPKSDRQHPRSNKHIGKGYVPDPDIGSFQYPISNIQGPNERTCMHQRY</sequence>
<protein>
    <submittedName>
        <fullName evidence="1">Uncharacterized protein</fullName>
    </submittedName>
</protein>
<reference evidence="1 2" key="1">
    <citation type="journal article" date="2011" name="PLoS Genet.">
        <title>Genomic analysis of the necrotrophic fungal pathogens Sclerotinia sclerotiorum and Botrytis cinerea.</title>
        <authorList>
            <person name="Amselem J."/>
            <person name="Cuomo C.A."/>
            <person name="van Kan J.A."/>
            <person name="Viaud M."/>
            <person name="Benito E.P."/>
            <person name="Couloux A."/>
            <person name="Coutinho P.M."/>
            <person name="de Vries R.P."/>
            <person name="Dyer P.S."/>
            <person name="Fillinger S."/>
            <person name="Fournier E."/>
            <person name="Gout L."/>
            <person name="Hahn M."/>
            <person name="Kohn L."/>
            <person name="Lapalu N."/>
            <person name="Plummer K.M."/>
            <person name="Pradier J.M."/>
            <person name="Quevillon E."/>
            <person name="Sharon A."/>
            <person name="Simon A."/>
            <person name="ten Have A."/>
            <person name="Tudzynski B."/>
            <person name="Tudzynski P."/>
            <person name="Wincker P."/>
            <person name="Andrew M."/>
            <person name="Anthouard V."/>
            <person name="Beever R.E."/>
            <person name="Beffa R."/>
            <person name="Benoit I."/>
            <person name="Bouzid O."/>
            <person name="Brault B."/>
            <person name="Chen Z."/>
            <person name="Choquer M."/>
            <person name="Collemare J."/>
            <person name="Cotton P."/>
            <person name="Danchin E.G."/>
            <person name="Da Silva C."/>
            <person name="Gautier A."/>
            <person name="Giraud C."/>
            <person name="Giraud T."/>
            <person name="Gonzalez C."/>
            <person name="Grossetete S."/>
            <person name="Guldener U."/>
            <person name="Henrissat B."/>
            <person name="Howlett B.J."/>
            <person name="Kodira C."/>
            <person name="Kretschmer M."/>
            <person name="Lappartient A."/>
            <person name="Leroch M."/>
            <person name="Levis C."/>
            <person name="Mauceli E."/>
            <person name="Neuveglise C."/>
            <person name="Oeser B."/>
            <person name="Pearson M."/>
            <person name="Poulain J."/>
            <person name="Poussereau N."/>
            <person name="Quesneville H."/>
            <person name="Rascle C."/>
            <person name="Schumacher J."/>
            <person name="Segurens B."/>
            <person name="Sexton A."/>
            <person name="Silva E."/>
            <person name="Sirven C."/>
            <person name="Soanes D.M."/>
            <person name="Talbot N.J."/>
            <person name="Templeton M."/>
            <person name="Yandava C."/>
            <person name="Yarden O."/>
            <person name="Zeng Q."/>
            <person name="Rollins J.A."/>
            <person name="Lebrun M.H."/>
            <person name="Dickman M."/>
        </authorList>
    </citation>
    <scope>NUCLEOTIDE SEQUENCE [LARGE SCALE GENOMIC DNA]</scope>
    <source>
        <strain evidence="1 2">B05.10</strain>
    </source>
</reference>
<evidence type="ECO:0000313" key="1">
    <source>
        <dbReference type="EMBL" id="ATZ54969.1"/>
    </source>
</evidence>
<reference evidence="1 2" key="2">
    <citation type="journal article" date="2012" name="Eukaryot. Cell">
        <title>Genome update of Botrytis cinerea strains B05.10 and T4.</title>
        <authorList>
            <person name="Staats M."/>
            <person name="van Kan J.A."/>
        </authorList>
    </citation>
    <scope>NUCLEOTIDE SEQUENCE [LARGE SCALE GENOMIC DNA]</scope>
    <source>
        <strain evidence="1 2">B05.10</strain>
    </source>
</reference>
<keyword evidence="2" id="KW-1185">Reference proteome</keyword>
<dbReference type="KEGG" id="bfu:BCIN_11g02810"/>
<organism evidence="1 2">
    <name type="scientific">Botryotinia fuckeliana (strain B05.10)</name>
    <name type="common">Noble rot fungus</name>
    <name type="synonym">Botrytis cinerea</name>
    <dbReference type="NCBI Taxonomy" id="332648"/>
    <lineage>
        <taxon>Eukaryota</taxon>
        <taxon>Fungi</taxon>
        <taxon>Dikarya</taxon>
        <taxon>Ascomycota</taxon>
        <taxon>Pezizomycotina</taxon>
        <taxon>Leotiomycetes</taxon>
        <taxon>Helotiales</taxon>
        <taxon>Sclerotiniaceae</taxon>
        <taxon>Botrytis</taxon>
    </lineage>
</organism>
<proteinExistence type="predicted"/>
<dbReference type="RefSeq" id="XP_024551718.1">
    <property type="nucleotide sequence ID" value="XM_024695916.1"/>
</dbReference>
<dbReference type="EMBL" id="CP009815">
    <property type="protein sequence ID" value="ATZ54969.1"/>
    <property type="molecule type" value="Genomic_DNA"/>
</dbReference>
<reference evidence="1 2" key="3">
    <citation type="journal article" date="2017" name="Mol. Plant Pathol.">
        <title>A gapless genome sequence of the fungus Botrytis cinerea.</title>
        <authorList>
            <person name="Van Kan J.A."/>
            <person name="Stassen J.H."/>
            <person name="Mosbach A."/>
            <person name="Van Der Lee T.A."/>
            <person name="Faino L."/>
            <person name="Farmer A.D."/>
            <person name="Papasotiriou D.G."/>
            <person name="Zhou S."/>
            <person name="Seidl M.F."/>
            <person name="Cottam E."/>
            <person name="Edel D."/>
            <person name="Hahn M."/>
            <person name="Schwartz D.C."/>
            <person name="Dietrich R.A."/>
            <person name="Widdison S."/>
            <person name="Scalliet G."/>
        </authorList>
    </citation>
    <scope>NUCLEOTIDE SEQUENCE [LARGE SCALE GENOMIC DNA]</scope>
    <source>
        <strain evidence="1 2">B05.10</strain>
    </source>
</reference>
<dbReference type="VEuPathDB" id="FungiDB:Bcin11g02810"/>
<dbReference type="GeneID" id="36394639"/>
<evidence type="ECO:0000313" key="2">
    <source>
        <dbReference type="Proteomes" id="UP000001798"/>
    </source>
</evidence>
<accession>A0A384JWI2</accession>
<gene>
    <name evidence="1" type="ORF">BCIN_11g02810</name>
</gene>
<dbReference type="AlphaFoldDB" id="A0A384JWI2"/>